<feature type="transmembrane region" description="Helical" evidence="10">
    <location>
        <begin position="47"/>
        <end position="70"/>
    </location>
</feature>
<gene>
    <name evidence="11" type="ORF">SAMN05444354_11662</name>
</gene>
<keyword evidence="7" id="KW-0406">Ion transport</keyword>
<keyword evidence="3" id="KW-0050">Antiport</keyword>
<keyword evidence="5 10" id="KW-0812">Transmembrane</keyword>
<feature type="transmembrane region" description="Helical" evidence="10">
    <location>
        <begin position="250"/>
        <end position="273"/>
    </location>
</feature>
<dbReference type="InterPro" id="IPR002528">
    <property type="entry name" value="MATE_fam"/>
</dbReference>
<dbReference type="CDD" id="cd13131">
    <property type="entry name" value="MATE_NorM_like"/>
    <property type="match status" value="1"/>
</dbReference>
<accession>A0A1H7Y521</accession>
<feature type="transmembrane region" description="Helical" evidence="10">
    <location>
        <begin position="208"/>
        <end position="229"/>
    </location>
</feature>
<evidence type="ECO:0000256" key="1">
    <source>
        <dbReference type="ARBA" id="ARBA00004651"/>
    </source>
</evidence>
<evidence type="ECO:0000256" key="7">
    <source>
        <dbReference type="ARBA" id="ARBA00023065"/>
    </source>
</evidence>
<dbReference type="OrthoDB" id="9780160at2"/>
<organism evidence="11 12">
    <name type="scientific">Stigmatella aurantiaca</name>
    <dbReference type="NCBI Taxonomy" id="41"/>
    <lineage>
        <taxon>Bacteria</taxon>
        <taxon>Pseudomonadati</taxon>
        <taxon>Myxococcota</taxon>
        <taxon>Myxococcia</taxon>
        <taxon>Myxococcales</taxon>
        <taxon>Cystobacterineae</taxon>
        <taxon>Archangiaceae</taxon>
        <taxon>Stigmatella</taxon>
    </lineage>
</organism>
<feature type="transmembrane region" description="Helical" evidence="10">
    <location>
        <begin position="397"/>
        <end position="419"/>
    </location>
</feature>
<protein>
    <recommendedName>
        <fullName evidence="9">Multidrug-efflux transporter</fullName>
    </recommendedName>
</protein>
<keyword evidence="8 10" id="KW-0472">Membrane</keyword>
<evidence type="ECO:0000256" key="3">
    <source>
        <dbReference type="ARBA" id="ARBA00022449"/>
    </source>
</evidence>
<dbReference type="GO" id="GO:0042910">
    <property type="term" value="F:xenobiotic transmembrane transporter activity"/>
    <property type="evidence" value="ECO:0007669"/>
    <property type="project" value="InterPro"/>
</dbReference>
<dbReference type="NCBIfam" id="TIGR00797">
    <property type="entry name" value="matE"/>
    <property type="match status" value="1"/>
</dbReference>
<keyword evidence="12" id="KW-1185">Reference proteome</keyword>
<keyword evidence="6 10" id="KW-1133">Transmembrane helix</keyword>
<feature type="transmembrane region" description="Helical" evidence="10">
    <location>
        <begin position="425"/>
        <end position="445"/>
    </location>
</feature>
<feature type="transmembrane region" description="Helical" evidence="10">
    <location>
        <begin position="162"/>
        <end position="188"/>
    </location>
</feature>
<dbReference type="PANTHER" id="PTHR43298">
    <property type="entry name" value="MULTIDRUG RESISTANCE PROTEIN NORM-RELATED"/>
    <property type="match status" value="1"/>
</dbReference>
<feature type="transmembrane region" description="Helical" evidence="10">
    <location>
        <begin position="12"/>
        <end position="35"/>
    </location>
</feature>
<dbReference type="Proteomes" id="UP000182719">
    <property type="component" value="Unassembled WGS sequence"/>
</dbReference>
<sequence>MNPSVKSRREELQALMRLAVPIAIAQGGQALMGLVDTLVVARAGTSALAAVGLAHNLFFAISSVGIGLMMGFDPLMAQAFGAKNPDRARALLWQGAWAVLAVGLVLWGLLLTLPSLLPLVGYQEEALEGTRSYLRWRAPALIPLLFFLMFRSYLQSAASVRPLIFATVVANVFNLGLGIVLVFGGSVLPEAFGPLRRIPSMGANGSALATLLSTVLEMGILFGAVRALGRPGVSHNWRPRWADLSQAARVGLPIGLHLAAEVGIFSLAGAMAFRISPESMGAHQIAISYASVSFTIAMGIGNAGSVRVGWAVGARNTPQARRSGFTAFVGGACFMLLSGLVFAVFPRQMAQLAGAPAEVIPLVVPLLMVSAVFQVFDGVQGVGAGVLRGTGATRFTFVANMVAHYGVGLPLSLWLGFGLGLGVLGIWWGLCAGLICVAFSLVWRFHRLSAGVLRPLEA</sequence>
<feature type="transmembrane region" description="Helical" evidence="10">
    <location>
        <begin position="133"/>
        <end position="150"/>
    </location>
</feature>
<dbReference type="GO" id="GO:0006811">
    <property type="term" value="P:monoatomic ion transport"/>
    <property type="evidence" value="ECO:0007669"/>
    <property type="project" value="UniProtKB-KW"/>
</dbReference>
<feature type="transmembrane region" description="Helical" evidence="10">
    <location>
        <begin position="91"/>
        <end position="113"/>
    </location>
</feature>
<dbReference type="InterPro" id="IPR048279">
    <property type="entry name" value="MdtK-like"/>
</dbReference>
<reference evidence="12" key="1">
    <citation type="submission" date="2016-10" db="EMBL/GenBank/DDBJ databases">
        <authorList>
            <person name="Varghese N."/>
            <person name="Submissions S."/>
        </authorList>
    </citation>
    <scope>NUCLEOTIDE SEQUENCE [LARGE SCALE GENOMIC DNA]</scope>
    <source>
        <strain evidence="12">DSM 17044</strain>
    </source>
</reference>
<evidence type="ECO:0000256" key="4">
    <source>
        <dbReference type="ARBA" id="ARBA00022475"/>
    </source>
</evidence>
<feature type="transmembrane region" description="Helical" evidence="10">
    <location>
        <begin position="357"/>
        <end position="376"/>
    </location>
</feature>
<dbReference type="Pfam" id="PF01554">
    <property type="entry name" value="MatE"/>
    <property type="match status" value="2"/>
</dbReference>
<dbReference type="InterPro" id="IPR050222">
    <property type="entry name" value="MATE_MdtK"/>
</dbReference>
<dbReference type="AlphaFoldDB" id="A0A1H7Y521"/>
<feature type="transmembrane region" description="Helical" evidence="10">
    <location>
        <begin position="325"/>
        <end position="345"/>
    </location>
</feature>
<dbReference type="GO" id="GO:0005886">
    <property type="term" value="C:plasma membrane"/>
    <property type="evidence" value="ECO:0007669"/>
    <property type="project" value="UniProtKB-SubCell"/>
</dbReference>
<evidence type="ECO:0000256" key="2">
    <source>
        <dbReference type="ARBA" id="ARBA00022448"/>
    </source>
</evidence>
<evidence type="ECO:0000256" key="5">
    <source>
        <dbReference type="ARBA" id="ARBA00022692"/>
    </source>
</evidence>
<dbReference type="PANTHER" id="PTHR43298:SF2">
    <property type="entry name" value="FMN_FAD EXPORTER YEEO-RELATED"/>
    <property type="match status" value="1"/>
</dbReference>
<dbReference type="PIRSF" id="PIRSF006603">
    <property type="entry name" value="DinF"/>
    <property type="match status" value="1"/>
</dbReference>
<name>A0A1H7Y521_STIAU</name>
<feature type="transmembrane region" description="Helical" evidence="10">
    <location>
        <begin position="285"/>
        <end position="304"/>
    </location>
</feature>
<keyword evidence="2" id="KW-0813">Transport</keyword>
<proteinExistence type="predicted"/>
<evidence type="ECO:0000256" key="9">
    <source>
        <dbReference type="ARBA" id="ARBA00031636"/>
    </source>
</evidence>
<evidence type="ECO:0000313" key="12">
    <source>
        <dbReference type="Proteomes" id="UP000182719"/>
    </source>
</evidence>
<evidence type="ECO:0000256" key="6">
    <source>
        <dbReference type="ARBA" id="ARBA00022989"/>
    </source>
</evidence>
<comment type="subcellular location">
    <subcellularLocation>
        <location evidence="1">Cell membrane</location>
        <topology evidence="1">Multi-pass membrane protein</topology>
    </subcellularLocation>
</comment>
<dbReference type="EMBL" id="FOAP01000016">
    <property type="protein sequence ID" value="SEM40418.1"/>
    <property type="molecule type" value="Genomic_DNA"/>
</dbReference>
<evidence type="ECO:0000256" key="10">
    <source>
        <dbReference type="SAM" id="Phobius"/>
    </source>
</evidence>
<keyword evidence="4" id="KW-1003">Cell membrane</keyword>
<dbReference type="RefSeq" id="WP_075009247.1">
    <property type="nucleotide sequence ID" value="NZ_FOAP01000016.1"/>
</dbReference>
<evidence type="ECO:0000313" key="11">
    <source>
        <dbReference type="EMBL" id="SEM40418.1"/>
    </source>
</evidence>
<evidence type="ECO:0000256" key="8">
    <source>
        <dbReference type="ARBA" id="ARBA00023136"/>
    </source>
</evidence>
<dbReference type="GO" id="GO:0015297">
    <property type="term" value="F:antiporter activity"/>
    <property type="evidence" value="ECO:0007669"/>
    <property type="project" value="UniProtKB-KW"/>
</dbReference>